<dbReference type="EMBL" id="UINC01194089">
    <property type="protein sequence ID" value="SVE10002.1"/>
    <property type="molecule type" value="Genomic_DNA"/>
</dbReference>
<gene>
    <name evidence="1" type="ORF">METZ01_LOCUS462856</name>
</gene>
<feature type="non-terminal residue" evidence="1">
    <location>
        <position position="136"/>
    </location>
</feature>
<name>A0A383AQH7_9ZZZZ</name>
<proteinExistence type="predicted"/>
<dbReference type="InterPro" id="IPR036465">
    <property type="entry name" value="vWFA_dom_sf"/>
</dbReference>
<dbReference type="Gene3D" id="3.40.50.410">
    <property type="entry name" value="von Willebrand factor, type A domain"/>
    <property type="match status" value="1"/>
</dbReference>
<protein>
    <recommendedName>
        <fullName evidence="2">VWFA domain-containing protein</fullName>
    </recommendedName>
</protein>
<evidence type="ECO:0008006" key="2">
    <source>
        <dbReference type="Google" id="ProtNLM"/>
    </source>
</evidence>
<organism evidence="1">
    <name type="scientific">marine metagenome</name>
    <dbReference type="NCBI Taxonomy" id="408172"/>
    <lineage>
        <taxon>unclassified sequences</taxon>
        <taxon>metagenomes</taxon>
        <taxon>ecological metagenomes</taxon>
    </lineage>
</organism>
<dbReference type="AlphaFoldDB" id="A0A383AQH7"/>
<dbReference type="SUPFAM" id="SSF53300">
    <property type="entry name" value="vWA-like"/>
    <property type="match status" value="1"/>
</dbReference>
<reference evidence="1" key="1">
    <citation type="submission" date="2018-05" db="EMBL/GenBank/DDBJ databases">
        <authorList>
            <person name="Lanie J.A."/>
            <person name="Ng W.-L."/>
            <person name="Kazmierczak K.M."/>
            <person name="Andrzejewski T.M."/>
            <person name="Davidsen T.M."/>
            <person name="Wayne K.J."/>
            <person name="Tettelin H."/>
            <person name="Glass J.I."/>
            <person name="Rusch D."/>
            <person name="Podicherti R."/>
            <person name="Tsui H.-C.T."/>
            <person name="Winkler M.E."/>
        </authorList>
    </citation>
    <scope>NUCLEOTIDE SEQUENCE</scope>
</reference>
<evidence type="ECO:0000313" key="1">
    <source>
        <dbReference type="EMBL" id="SVE10002.1"/>
    </source>
</evidence>
<accession>A0A383AQH7</accession>
<sequence>MSVDDEFAIDDDVDVGVTGIIAGGIRKADIAYVIDCTSSMDDTEKNGIPLLSAIKDCIGELVEFYRQENVSVRLGLTEFRDQRHKSNAKYGMELLKHHEWKGERFTHDLDAFKKSLKGLKAEGGGPPKESIYDALV</sequence>